<evidence type="ECO:0000313" key="2">
    <source>
        <dbReference type="Proteomes" id="UP000299102"/>
    </source>
</evidence>
<dbReference type="EMBL" id="BGZK01000337">
    <property type="protein sequence ID" value="GBP37705.1"/>
    <property type="molecule type" value="Genomic_DNA"/>
</dbReference>
<protein>
    <submittedName>
        <fullName evidence="1">Retrovirus-related Pol polyprotein from type-1 retrotransposable element R1</fullName>
    </submittedName>
</protein>
<gene>
    <name evidence="1" type="ORF">EVAR_23754_1</name>
</gene>
<organism evidence="1 2">
    <name type="scientific">Eumeta variegata</name>
    <name type="common">Bagworm moth</name>
    <name type="synonym">Eumeta japonica</name>
    <dbReference type="NCBI Taxonomy" id="151549"/>
    <lineage>
        <taxon>Eukaryota</taxon>
        <taxon>Metazoa</taxon>
        <taxon>Ecdysozoa</taxon>
        <taxon>Arthropoda</taxon>
        <taxon>Hexapoda</taxon>
        <taxon>Insecta</taxon>
        <taxon>Pterygota</taxon>
        <taxon>Neoptera</taxon>
        <taxon>Endopterygota</taxon>
        <taxon>Lepidoptera</taxon>
        <taxon>Glossata</taxon>
        <taxon>Ditrysia</taxon>
        <taxon>Tineoidea</taxon>
        <taxon>Psychidae</taxon>
        <taxon>Oiketicinae</taxon>
        <taxon>Eumeta</taxon>
    </lineage>
</organism>
<accession>A0A4C1VJ31</accession>
<sequence>MCVISGTLSLRVQTEKRRTLCHRRKSTTLSVEELRTEERQHSILRWQLQWDAAEKGRWMHRLIPRIEVWLNRSHGEVNYYLTQMLSGHGCFRAYSHRFKHDNCPECPSCPGIIENAEHVFFECPRFNSQRDLLESILHQKIQPETVIEVMLSSRASWNAISTFATEVLIDLRSIERKRANDNN</sequence>
<dbReference type="Proteomes" id="UP000299102">
    <property type="component" value="Unassembled WGS sequence"/>
</dbReference>
<name>A0A4C1VJ31_EUMVA</name>
<evidence type="ECO:0000313" key="1">
    <source>
        <dbReference type="EMBL" id="GBP37705.1"/>
    </source>
</evidence>
<reference evidence="1 2" key="1">
    <citation type="journal article" date="2019" name="Commun. Biol.">
        <title>The bagworm genome reveals a unique fibroin gene that provides high tensile strength.</title>
        <authorList>
            <person name="Kono N."/>
            <person name="Nakamura H."/>
            <person name="Ohtoshi R."/>
            <person name="Tomita M."/>
            <person name="Numata K."/>
            <person name="Arakawa K."/>
        </authorList>
    </citation>
    <scope>NUCLEOTIDE SEQUENCE [LARGE SCALE GENOMIC DNA]</scope>
</reference>
<dbReference type="OrthoDB" id="6624721at2759"/>
<dbReference type="AlphaFoldDB" id="A0A4C1VJ31"/>
<proteinExistence type="predicted"/>
<keyword evidence="2" id="KW-1185">Reference proteome</keyword>
<comment type="caution">
    <text evidence="1">The sequence shown here is derived from an EMBL/GenBank/DDBJ whole genome shotgun (WGS) entry which is preliminary data.</text>
</comment>